<comment type="caution">
    <text evidence="1">The sequence shown here is derived from an EMBL/GenBank/DDBJ whole genome shotgun (WGS) entry which is preliminary data.</text>
</comment>
<evidence type="ECO:0008006" key="3">
    <source>
        <dbReference type="Google" id="ProtNLM"/>
    </source>
</evidence>
<proteinExistence type="predicted"/>
<accession>A0ABV5U475</accession>
<gene>
    <name evidence="1" type="ORF">ACFFTO_18440</name>
</gene>
<sequence>MEARSGVPRSTIAGYLTGQHLPTHRALEGLLPALNITDRDEIQMWLQLRDALAAPLKRPPRIPRSR</sequence>
<dbReference type="Proteomes" id="UP001589535">
    <property type="component" value="Unassembled WGS sequence"/>
</dbReference>
<reference evidence="1 2" key="1">
    <citation type="submission" date="2024-09" db="EMBL/GenBank/DDBJ databases">
        <authorList>
            <person name="Sun Q."/>
            <person name="Mori K."/>
        </authorList>
    </citation>
    <scope>NUCLEOTIDE SEQUENCE [LARGE SCALE GENOMIC DNA]</scope>
    <source>
        <strain evidence="1 2">JCM 13852</strain>
    </source>
</reference>
<protein>
    <recommendedName>
        <fullName evidence="3">Helix-turn-helix</fullName>
    </recommendedName>
</protein>
<evidence type="ECO:0000313" key="1">
    <source>
        <dbReference type="EMBL" id="MFB9686179.1"/>
    </source>
</evidence>
<evidence type="ECO:0000313" key="2">
    <source>
        <dbReference type="Proteomes" id="UP001589535"/>
    </source>
</evidence>
<name>A0ABV5U475_9PSEU</name>
<dbReference type="RefSeq" id="WP_378194965.1">
    <property type="nucleotide sequence ID" value="NZ_JBHMBK010000012.1"/>
</dbReference>
<dbReference type="EMBL" id="JBHMBK010000012">
    <property type="protein sequence ID" value="MFB9686179.1"/>
    <property type="molecule type" value="Genomic_DNA"/>
</dbReference>
<organism evidence="1 2">
    <name type="scientific">Amycolatopsis plumensis</name>
    <dbReference type="NCBI Taxonomy" id="236508"/>
    <lineage>
        <taxon>Bacteria</taxon>
        <taxon>Bacillati</taxon>
        <taxon>Actinomycetota</taxon>
        <taxon>Actinomycetes</taxon>
        <taxon>Pseudonocardiales</taxon>
        <taxon>Pseudonocardiaceae</taxon>
        <taxon>Amycolatopsis</taxon>
    </lineage>
</organism>
<keyword evidence="2" id="KW-1185">Reference proteome</keyword>